<evidence type="ECO:0000313" key="9">
    <source>
        <dbReference type="Proteomes" id="UP000016860"/>
    </source>
</evidence>
<dbReference type="AlphaFoldDB" id="U4QXU9"/>
<evidence type="ECO:0000259" key="7">
    <source>
        <dbReference type="SMART" id="SM00905"/>
    </source>
</evidence>
<dbReference type="InterPro" id="IPR043133">
    <property type="entry name" value="GTP-CH-I_C/QueF"/>
</dbReference>
<dbReference type="RefSeq" id="WP_020816850.1">
    <property type="nucleotide sequence ID" value="NZ_ATAY01000088.1"/>
</dbReference>
<evidence type="ECO:0000256" key="1">
    <source>
        <dbReference type="ARBA" id="ARBA00001353"/>
    </source>
</evidence>
<dbReference type="GO" id="GO:0004150">
    <property type="term" value="F:dihydroneopterin aldolase activity"/>
    <property type="evidence" value="ECO:0007669"/>
    <property type="project" value="UniProtKB-UniRule"/>
</dbReference>
<dbReference type="EC" id="4.1.2.25" evidence="6"/>
<evidence type="ECO:0000256" key="3">
    <source>
        <dbReference type="ARBA" id="ARBA00005708"/>
    </source>
</evidence>
<dbReference type="CDD" id="cd00534">
    <property type="entry name" value="DHNA_DHNTPE"/>
    <property type="match status" value="1"/>
</dbReference>
<dbReference type="NCBIfam" id="TIGR00526">
    <property type="entry name" value="folB_dom"/>
    <property type="match status" value="1"/>
</dbReference>
<dbReference type="SUPFAM" id="SSF55620">
    <property type="entry name" value="Tetrahydrobiopterin biosynthesis enzymes-like"/>
    <property type="match status" value="1"/>
</dbReference>
<accession>U4QXU9</accession>
<evidence type="ECO:0000256" key="5">
    <source>
        <dbReference type="ARBA" id="ARBA00023239"/>
    </source>
</evidence>
<evidence type="ECO:0000256" key="2">
    <source>
        <dbReference type="ARBA" id="ARBA00005013"/>
    </source>
</evidence>
<sequence length="124" mass="14056">MDKIIIEDLEVYAYHGVAEEEKKLGQMFLVSLEISADLSTAAKNHDLSSTLNYAEVCRVVGEVVRSDKYDLIETVAYKILEGIFINFQKAVSVKILLKKPWAPMGYHLKYAGVELERTRGEFNV</sequence>
<dbReference type="NCBIfam" id="TIGR00525">
    <property type="entry name" value="folB"/>
    <property type="match status" value="1"/>
</dbReference>
<dbReference type="PANTHER" id="PTHR42844:SF1">
    <property type="entry name" value="DIHYDRONEOPTERIN ALDOLASE 1-RELATED"/>
    <property type="match status" value="1"/>
</dbReference>
<dbReference type="PATRIC" id="fig|1330534.3.peg.3431"/>
<proteinExistence type="inferred from homology"/>
<keyword evidence="5 6" id="KW-0456">Lyase</keyword>
<dbReference type="GO" id="GO:0005737">
    <property type="term" value="C:cytoplasm"/>
    <property type="evidence" value="ECO:0007669"/>
    <property type="project" value="TreeGrafter"/>
</dbReference>
<organism evidence="8 9">
    <name type="scientific">Ruminiclostridium papyrosolvens C7</name>
    <dbReference type="NCBI Taxonomy" id="1330534"/>
    <lineage>
        <taxon>Bacteria</taxon>
        <taxon>Bacillati</taxon>
        <taxon>Bacillota</taxon>
        <taxon>Clostridia</taxon>
        <taxon>Eubacteriales</taxon>
        <taxon>Oscillospiraceae</taxon>
        <taxon>Ruminiclostridium</taxon>
    </lineage>
</organism>
<dbReference type="STRING" id="1330534.L323_17285"/>
<comment type="caution">
    <text evidence="8">The sequence shown here is derived from an EMBL/GenBank/DDBJ whole genome shotgun (WGS) entry which is preliminary data.</text>
</comment>
<feature type="domain" description="Dihydroneopterin aldolase/epimerase" evidence="7">
    <location>
        <begin position="4"/>
        <end position="117"/>
    </location>
</feature>
<dbReference type="UniPathway" id="UPA00077">
    <property type="reaction ID" value="UER00154"/>
</dbReference>
<dbReference type="GO" id="GO:0046656">
    <property type="term" value="P:folic acid biosynthetic process"/>
    <property type="evidence" value="ECO:0007669"/>
    <property type="project" value="UniProtKB-UniRule"/>
</dbReference>
<dbReference type="Gene3D" id="3.30.1130.10">
    <property type="match status" value="1"/>
</dbReference>
<comment type="catalytic activity">
    <reaction evidence="1 6">
        <text>7,8-dihydroneopterin = 6-hydroxymethyl-7,8-dihydropterin + glycolaldehyde</text>
        <dbReference type="Rhea" id="RHEA:10540"/>
        <dbReference type="ChEBI" id="CHEBI:17001"/>
        <dbReference type="ChEBI" id="CHEBI:17071"/>
        <dbReference type="ChEBI" id="CHEBI:44841"/>
        <dbReference type="EC" id="4.1.2.25"/>
    </reaction>
</comment>
<dbReference type="Proteomes" id="UP000016860">
    <property type="component" value="Unassembled WGS sequence"/>
</dbReference>
<evidence type="ECO:0000256" key="4">
    <source>
        <dbReference type="ARBA" id="ARBA00022909"/>
    </source>
</evidence>
<dbReference type="SMART" id="SM00905">
    <property type="entry name" value="FolB"/>
    <property type="match status" value="1"/>
</dbReference>
<dbReference type="GO" id="GO:0046654">
    <property type="term" value="P:tetrahydrofolate biosynthetic process"/>
    <property type="evidence" value="ECO:0007669"/>
    <property type="project" value="UniProtKB-UniRule"/>
</dbReference>
<dbReference type="InterPro" id="IPR006157">
    <property type="entry name" value="FolB_dom"/>
</dbReference>
<dbReference type="EMBL" id="ATAY01000088">
    <property type="protein sequence ID" value="EPR09296.1"/>
    <property type="molecule type" value="Genomic_DNA"/>
</dbReference>
<evidence type="ECO:0000256" key="6">
    <source>
        <dbReference type="RuleBase" id="RU362079"/>
    </source>
</evidence>
<dbReference type="OrthoDB" id="9808041at2"/>
<comment type="similarity">
    <text evidence="3 6">Belongs to the DHNA family.</text>
</comment>
<reference evidence="8 9" key="1">
    <citation type="journal article" date="2013" name="Genome Announc.">
        <title>Draft Genome Sequence of the Cellulolytic Bacterium Clostridium papyrosolvens C7 (ATCC 700395).</title>
        <authorList>
            <person name="Zepeda V."/>
            <person name="Dassa B."/>
            <person name="Borovok I."/>
            <person name="Lamed R."/>
            <person name="Bayer E.A."/>
            <person name="Cate J.H."/>
        </authorList>
    </citation>
    <scope>NUCLEOTIDE SEQUENCE [LARGE SCALE GENOMIC DNA]</scope>
    <source>
        <strain evidence="8 9">C7</strain>
    </source>
</reference>
<comment type="pathway">
    <text evidence="2 6">Cofactor biosynthesis; tetrahydrofolate biosynthesis; 2-amino-4-hydroxy-6-hydroxymethyl-7,8-dihydropteridine diphosphate from 7,8-dihydroneopterin triphosphate: step 3/4.</text>
</comment>
<dbReference type="PANTHER" id="PTHR42844">
    <property type="entry name" value="DIHYDRONEOPTERIN ALDOLASE 1-RELATED"/>
    <property type="match status" value="1"/>
</dbReference>
<comment type="function">
    <text evidence="6">Catalyzes the conversion of 7,8-dihydroneopterin to 6-hydroxymethyl-7,8-dihydropterin.</text>
</comment>
<dbReference type="Pfam" id="PF02152">
    <property type="entry name" value="FolB"/>
    <property type="match status" value="1"/>
</dbReference>
<evidence type="ECO:0000313" key="8">
    <source>
        <dbReference type="EMBL" id="EPR09296.1"/>
    </source>
</evidence>
<keyword evidence="4 6" id="KW-0289">Folate biosynthesis</keyword>
<name>U4QXU9_9FIRM</name>
<protein>
    <recommendedName>
        <fullName evidence="6">7,8-dihydroneopterin aldolase</fullName>
        <ecNumber evidence="6">4.1.2.25</ecNumber>
    </recommendedName>
</protein>
<gene>
    <name evidence="8" type="ORF">L323_17285</name>
</gene>
<dbReference type="InterPro" id="IPR006156">
    <property type="entry name" value="Dihydroneopterin_aldolase"/>
</dbReference>